<feature type="transmembrane region" description="Helical" evidence="2">
    <location>
        <begin position="155"/>
        <end position="181"/>
    </location>
</feature>
<feature type="region of interest" description="Disordered" evidence="1">
    <location>
        <begin position="26"/>
        <end position="60"/>
    </location>
</feature>
<gene>
    <name evidence="3" type="ORF">POL68_21145</name>
</gene>
<proteinExistence type="predicted"/>
<evidence type="ECO:0008006" key="5">
    <source>
        <dbReference type="Google" id="ProtNLM"/>
    </source>
</evidence>
<feature type="compositionally biased region" description="Pro residues" evidence="1">
    <location>
        <begin position="46"/>
        <end position="60"/>
    </location>
</feature>
<name>A0ABT5DBG3_9BACT</name>
<organism evidence="3 4">
    <name type="scientific">Stigmatella ashevillensis</name>
    <dbReference type="NCBI Taxonomy" id="2995309"/>
    <lineage>
        <taxon>Bacteria</taxon>
        <taxon>Pseudomonadati</taxon>
        <taxon>Myxococcota</taxon>
        <taxon>Myxococcia</taxon>
        <taxon>Myxococcales</taxon>
        <taxon>Cystobacterineae</taxon>
        <taxon>Archangiaceae</taxon>
        <taxon>Stigmatella</taxon>
    </lineage>
</organism>
<accession>A0ABT5DBG3</accession>
<keyword evidence="2" id="KW-0472">Membrane</keyword>
<keyword evidence="2" id="KW-0812">Transmembrane</keyword>
<keyword evidence="4" id="KW-1185">Reference proteome</keyword>
<evidence type="ECO:0000256" key="2">
    <source>
        <dbReference type="SAM" id="Phobius"/>
    </source>
</evidence>
<keyword evidence="2" id="KW-1133">Transmembrane helix</keyword>
<reference evidence="3 4" key="1">
    <citation type="submission" date="2022-11" db="EMBL/GenBank/DDBJ databases">
        <title>Minimal conservation of predation-associated metabolite biosynthetic gene clusters underscores biosynthetic potential of Myxococcota including descriptions for ten novel species: Archangium lansinium sp. nov., Myxococcus landrumus sp. nov., Nannocystis bai.</title>
        <authorList>
            <person name="Ahearne A."/>
            <person name="Stevens C."/>
            <person name="Dowd S."/>
        </authorList>
    </citation>
    <scope>NUCLEOTIDE SEQUENCE [LARGE SCALE GENOMIC DNA]</scope>
    <source>
        <strain evidence="3 4">NCWAL01</strain>
    </source>
</reference>
<evidence type="ECO:0000313" key="3">
    <source>
        <dbReference type="EMBL" id="MDC0710992.1"/>
    </source>
</evidence>
<evidence type="ECO:0000313" key="4">
    <source>
        <dbReference type="Proteomes" id="UP001221838"/>
    </source>
</evidence>
<dbReference type="RefSeq" id="WP_272140932.1">
    <property type="nucleotide sequence ID" value="NZ_JAQNDM010000002.1"/>
</dbReference>
<dbReference type="EMBL" id="JAQNDM010000002">
    <property type="protein sequence ID" value="MDC0710992.1"/>
    <property type="molecule type" value="Genomic_DNA"/>
</dbReference>
<evidence type="ECO:0000256" key="1">
    <source>
        <dbReference type="SAM" id="MobiDB-lite"/>
    </source>
</evidence>
<feature type="transmembrane region" description="Helical" evidence="2">
    <location>
        <begin position="124"/>
        <end position="143"/>
    </location>
</feature>
<dbReference type="Proteomes" id="UP001221838">
    <property type="component" value="Unassembled WGS sequence"/>
</dbReference>
<sequence>MRLFWLLCLLPLHATWGQEVLTPDTPVQVQAPPTGSAPPLVRAPEVEPPPPPVPPPALPQGPPVALEPGMQVRIGMDGGQSHSGKVVSLLPDSLSLQDGPGPALNLLLTEVQRLELKKRSTEDGMVVGFGVGGLAGGIFLAVLCNEAEENGKSSVGGCASIGGLLGGLVGAGAGALIGLLVPHWSTLYEKQKQGPLSLRLGEEPRQVPREPEVPLSPHHFVGEAGFGLGLAQDRGSAPSNQGWGGRAHLLALLGPHVALGPEAAWYSHIGSRTTVSNGQMSREEHSLLQIGGLMRVGKKFGSATASLLGGLAFYKNQSSHAGASVGGEVEMPLWKALPPLALDVRYHVNLQGEPAHPDPDVLTIGLGSRLRW</sequence>
<protein>
    <recommendedName>
        <fullName evidence="5">Outer membrane protein beta-barrel domain-containing protein</fullName>
    </recommendedName>
</protein>
<comment type="caution">
    <text evidence="3">The sequence shown here is derived from an EMBL/GenBank/DDBJ whole genome shotgun (WGS) entry which is preliminary data.</text>
</comment>